<reference evidence="2" key="1">
    <citation type="journal article" date="2023" name="Mol. Phylogenet. Evol.">
        <title>Genome-scale phylogeny and comparative genomics of the fungal order Sordariales.</title>
        <authorList>
            <person name="Hensen N."/>
            <person name="Bonometti L."/>
            <person name="Westerberg I."/>
            <person name="Brannstrom I.O."/>
            <person name="Guillou S."/>
            <person name="Cros-Aarteil S."/>
            <person name="Calhoun S."/>
            <person name="Haridas S."/>
            <person name="Kuo A."/>
            <person name="Mondo S."/>
            <person name="Pangilinan J."/>
            <person name="Riley R."/>
            <person name="LaButti K."/>
            <person name="Andreopoulos B."/>
            <person name="Lipzen A."/>
            <person name="Chen C."/>
            <person name="Yan M."/>
            <person name="Daum C."/>
            <person name="Ng V."/>
            <person name="Clum A."/>
            <person name="Steindorff A."/>
            <person name="Ohm R.A."/>
            <person name="Martin F."/>
            <person name="Silar P."/>
            <person name="Natvig D.O."/>
            <person name="Lalanne C."/>
            <person name="Gautier V."/>
            <person name="Ament-Velasquez S.L."/>
            <person name="Kruys A."/>
            <person name="Hutchinson M.I."/>
            <person name="Powell A.J."/>
            <person name="Barry K."/>
            <person name="Miller A.N."/>
            <person name="Grigoriev I.V."/>
            <person name="Debuchy R."/>
            <person name="Gladieux P."/>
            <person name="Hiltunen Thoren M."/>
            <person name="Johannesson H."/>
        </authorList>
    </citation>
    <scope>NUCLEOTIDE SEQUENCE</scope>
    <source>
        <strain evidence="2">CBS 315.58</strain>
    </source>
</reference>
<comment type="caution">
    <text evidence="2">The sequence shown here is derived from an EMBL/GenBank/DDBJ whole genome shotgun (WGS) entry which is preliminary data.</text>
</comment>
<feature type="compositionally biased region" description="Basic and acidic residues" evidence="1">
    <location>
        <begin position="196"/>
        <end position="208"/>
    </location>
</feature>
<evidence type="ECO:0000313" key="3">
    <source>
        <dbReference type="Proteomes" id="UP001303160"/>
    </source>
</evidence>
<dbReference type="AlphaFoldDB" id="A0AAN6X9L5"/>
<gene>
    <name evidence="2" type="ORF">QBC40DRAFT_259859</name>
</gene>
<feature type="region of interest" description="Disordered" evidence="1">
    <location>
        <begin position="187"/>
        <end position="208"/>
    </location>
</feature>
<feature type="compositionally biased region" description="Basic residues" evidence="1">
    <location>
        <begin position="8"/>
        <end position="17"/>
    </location>
</feature>
<accession>A0AAN6X9L5</accession>
<keyword evidence="3" id="KW-1185">Reference proteome</keyword>
<dbReference type="Proteomes" id="UP001303160">
    <property type="component" value="Unassembled WGS sequence"/>
</dbReference>
<reference evidence="2" key="2">
    <citation type="submission" date="2023-05" db="EMBL/GenBank/DDBJ databases">
        <authorList>
            <consortium name="Lawrence Berkeley National Laboratory"/>
            <person name="Steindorff A."/>
            <person name="Hensen N."/>
            <person name="Bonometti L."/>
            <person name="Westerberg I."/>
            <person name="Brannstrom I.O."/>
            <person name="Guillou S."/>
            <person name="Cros-Aarteil S."/>
            <person name="Calhoun S."/>
            <person name="Haridas S."/>
            <person name="Kuo A."/>
            <person name="Mondo S."/>
            <person name="Pangilinan J."/>
            <person name="Riley R."/>
            <person name="Labutti K."/>
            <person name="Andreopoulos B."/>
            <person name="Lipzen A."/>
            <person name="Chen C."/>
            <person name="Yanf M."/>
            <person name="Daum C."/>
            <person name="Ng V."/>
            <person name="Clum A."/>
            <person name="Ohm R."/>
            <person name="Martin F."/>
            <person name="Silar P."/>
            <person name="Natvig D."/>
            <person name="Lalanne C."/>
            <person name="Gautier V."/>
            <person name="Ament-Velasquez S.L."/>
            <person name="Kruys A."/>
            <person name="Hutchinson M.I."/>
            <person name="Powell A.J."/>
            <person name="Barry K."/>
            <person name="Miller A.N."/>
            <person name="Grigoriev I.V."/>
            <person name="Debuchy R."/>
            <person name="Gladieux P."/>
            <person name="Thoren M.H."/>
            <person name="Johannesson H."/>
        </authorList>
    </citation>
    <scope>NUCLEOTIDE SEQUENCE</scope>
    <source>
        <strain evidence="2">CBS 315.58</strain>
    </source>
</reference>
<feature type="compositionally biased region" description="Basic residues" evidence="1">
    <location>
        <begin position="47"/>
        <end position="57"/>
    </location>
</feature>
<protein>
    <submittedName>
        <fullName evidence="2">Uncharacterized protein</fullName>
    </submittedName>
</protein>
<name>A0AAN6X9L5_9PEZI</name>
<evidence type="ECO:0000256" key="1">
    <source>
        <dbReference type="SAM" id="MobiDB-lite"/>
    </source>
</evidence>
<dbReference type="EMBL" id="MU864051">
    <property type="protein sequence ID" value="KAK4194597.1"/>
    <property type="molecule type" value="Genomic_DNA"/>
</dbReference>
<organism evidence="2 3">
    <name type="scientific">Triangularia verruculosa</name>
    <dbReference type="NCBI Taxonomy" id="2587418"/>
    <lineage>
        <taxon>Eukaryota</taxon>
        <taxon>Fungi</taxon>
        <taxon>Dikarya</taxon>
        <taxon>Ascomycota</taxon>
        <taxon>Pezizomycotina</taxon>
        <taxon>Sordariomycetes</taxon>
        <taxon>Sordariomycetidae</taxon>
        <taxon>Sordariales</taxon>
        <taxon>Podosporaceae</taxon>
        <taxon>Triangularia</taxon>
    </lineage>
</organism>
<evidence type="ECO:0000313" key="2">
    <source>
        <dbReference type="EMBL" id="KAK4194597.1"/>
    </source>
</evidence>
<feature type="region of interest" description="Disordered" evidence="1">
    <location>
        <begin position="1"/>
        <end position="59"/>
    </location>
</feature>
<sequence length="383" mass="44685">MSLTPIKVKGRGRRKKWQPPDPSRIRNNRRKREDEDDQENAASHSSKSPKRLKKNGNKKSELEQLPTELFWPIAVMSQNPNLMMVNKQFRKTLSARSFLLELAVGAFGPTWDKYFGLSKASLLASRQHETDQCPGDYKFQGDVLAARWMNIDLLLQAQQVWYRQQGTKRCWKKSQCIYWTLNTQTPQDQEGQQAEGVHEAQEAGDKEPDVPEIQVWFDQEWQEFRGAFSAVDDHGSYKRGLIMGIAEDKNKGYLDLHPLTPVPDRLLKGPFDLQKTKLLFWLVRGGARILPQHSWEVTRVGFEQIMSLEGDNITLAPYLLFFYHRLGVFEWGHWPDFVLQEKADWLDEMLRKVSRADAPEKYRLYKFTLLWVFQLATYTRAHG</sequence>
<proteinExistence type="predicted"/>